<dbReference type="CDD" id="cd06261">
    <property type="entry name" value="TM_PBP2"/>
    <property type="match status" value="1"/>
</dbReference>
<keyword evidence="9" id="KW-1185">Reference proteome</keyword>
<feature type="domain" description="ABC transmembrane type-1" evidence="7">
    <location>
        <begin position="75"/>
        <end position="271"/>
    </location>
</feature>
<keyword evidence="3 5" id="KW-1133">Transmembrane helix</keyword>
<evidence type="ECO:0000259" key="7">
    <source>
        <dbReference type="PROSITE" id="PS50928"/>
    </source>
</evidence>
<dbReference type="PANTHER" id="PTHR30614:SF21">
    <property type="entry name" value="AMINO ACID ABC TRANSPORTER PERMEASE"/>
    <property type="match status" value="1"/>
</dbReference>
<feature type="transmembrane region" description="Helical" evidence="5">
    <location>
        <begin position="149"/>
        <end position="169"/>
    </location>
</feature>
<dbReference type="Proteomes" id="UP000185124">
    <property type="component" value="Unassembled WGS sequence"/>
</dbReference>
<evidence type="ECO:0000256" key="4">
    <source>
        <dbReference type="ARBA" id="ARBA00023136"/>
    </source>
</evidence>
<evidence type="ECO:0000313" key="9">
    <source>
        <dbReference type="Proteomes" id="UP000185124"/>
    </source>
</evidence>
<feature type="region of interest" description="Disordered" evidence="6">
    <location>
        <begin position="281"/>
        <end position="300"/>
    </location>
</feature>
<dbReference type="InterPro" id="IPR043429">
    <property type="entry name" value="ArtM/GltK/GlnP/TcyL/YhdX-like"/>
</dbReference>
<feature type="transmembrane region" description="Helical" evidence="5">
    <location>
        <begin position="109"/>
        <end position="129"/>
    </location>
</feature>
<dbReference type="STRING" id="709881.SAMN04489832_0871"/>
<feature type="transmembrane region" description="Helical" evidence="5">
    <location>
        <begin position="206"/>
        <end position="230"/>
    </location>
</feature>
<dbReference type="SUPFAM" id="SSF161098">
    <property type="entry name" value="MetI-like"/>
    <property type="match status" value="1"/>
</dbReference>
<dbReference type="Pfam" id="PF00528">
    <property type="entry name" value="BPD_transp_1"/>
    <property type="match status" value="1"/>
</dbReference>
<dbReference type="GO" id="GO:0005886">
    <property type="term" value="C:plasma membrane"/>
    <property type="evidence" value="ECO:0007669"/>
    <property type="project" value="UniProtKB-SubCell"/>
</dbReference>
<accession>A0A1N5UGD6</accession>
<name>A0A1N5UGD6_9ACTN</name>
<dbReference type="InterPro" id="IPR035906">
    <property type="entry name" value="MetI-like_sf"/>
</dbReference>
<evidence type="ECO:0000313" key="8">
    <source>
        <dbReference type="EMBL" id="SIM59457.1"/>
    </source>
</evidence>
<feature type="transmembrane region" description="Helical" evidence="5">
    <location>
        <begin position="79"/>
        <end position="102"/>
    </location>
</feature>
<dbReference type="PROSITE" id="PS50928">
    <property type="entry name" value="ABC_TM1"/>
    <property type="match status" value="1"/>
</dbReference>
<keyword evidence="5" id="KW-0813">Transport</keyword>
<evidence type="ECO:0000256" key="5">
    <source>
        <dbReference type="RuleBase" id="RU363032"/>
    </source>
</evidence>
<feature type="transmembrane region" description="Helical" evidence="5">
    <location>
        <begin position="250"/>
        <end position="271"/>
    </location>
</feature>
<evidence type="ECO:0000256" key="2">
    <source>
        <dbReference type="ARBA" id="ARBA00022692"/>
    </source>
</evidence>
<dbReference type="PANTHER" id="PTHR30614">
    <property type="entry name" value="MEMBRANE COMPONENT OF AMINO ACID ABC TRANSPORTER"/>
    <property type="match status" value="1"/>
</dbReference>
<dbReference type="RefSeq" id="WP_074308904.1">
    <property type="nucleotide sequence ID" value="NZ_FSQT01000001.1"/>
</dbReference>
<protein>
    <submittedName>
        <fullName evidence="8">Amino acid ABC transporter membrane protein 2, PAAT family</fullName>
    </submittedName>
</protein>
<dbReference type="EMBL" id="FSQT01000001">
    <property type="protein sequence ID" value="SIM59457.1"/>
    <property type="molecule type" value="Genomic_DNA"/>
</dbReference>
<keyword evidence="4 5" id="KW-0472">Membrane</keyword>
<organism evidence="8 9">
    <name type="scientific">Micromonospora cremea</name>
    <dbReference type="NCBI Taxonomy" id="709881"/>
    <lineage>
        <taxon>Bacteria</taxon>
        <taxon>Bacillati</taxon>
        <taxon>Actinomycetota</taxon>
        <taxon>Actinomycetes</taxon>
        <taxon>Micromonosporales</taxon>
        <taxon>Micromonosporaceae</taxon>
        <taxon>Micromonospora</taxon>
    </lineage>
</organism>
<dbReference type="GO" id="GO:0006865">
    <property type="term" value="P:amino acid transport"/>
    <property type="evidence" value="ECO:0007669"/>
    <property type="project" value="TreeGrafter"/>
</dbReference>
<gene>
    <name evidence="8" type="ORF">SAMN04489832_0871</name>
</gene>
<dbReference type="OrthoDB" id="4543034at2"/>
<dbReference type="InterPro" id="IPR000515">
    <property type="entry name" value="MetI-like"/>
</dbReference>
<feature type="transmembrane region" description="Helical" evidence="5">
    <location>
        <begin position="20"/>
        <end position="40"/>
    </location>
</feature>
<comment type="similarity">
    <text evidence="5">Belongs to the binding-protein-dependent transport system permease family.</text>
</comment>
<reference evidence="9" key="1">
    <citation type="submission" date="2016-12" db="EMBL/GenBank/DDBJ databases">
        <authorList>
            <person name="Varghese N."/>
            <person name="Submissions S."/>
        </authorList>
    </citation>
    <scope>NUCLEOTIDE SEQUENCE [LARGE SCALE GENOMIC DNA]</scope>
    <source>
        <strain evidence="9">DSM 45599</strain>
    </source>
</reference>
<dbReference type="GO" id="GO:0055085">
    <property type="term" value="P:transmembrane transport"/>
    <property type="evidence" value="ECO:0007669"/>
    <property type="project" value="InterPro"/>
</dbReference>
<evidence type="ECO:0000256" key="1">
    <source>
        <dbReference type="ARBA" id="ARBA00004141"/>
    </source>
</evidence>
<keyword evidence="2 5" id="KW-0812">Transmembrane</keyword>
<sequence>MSAAPSILYDEPGPRARRRIRVSSAAAVVVILIALAVAALRLRDGGQFAAEKWSPLFDPDDESFAAVWQIIGRGLRRTLVAAALAIACSLAVGTLIAVARFMLGRAGRILLVGLVELLRGLPVVITIYFAARVLPDLGLTFANAPGGRFLWYLVIGLTAYNGVVIAEIIRAGVQALPRGQCEAASAIGLSRWQTLRLVLLPQAFRVMLPALISQVVVVLKDTSLAALILGQYPELLRSGNLAVQELGNPIQMFLVIAVMYVAVGYALSRLAQYTDRRLSRPERRARRSVSGPLSVAGAAK</sequence>
<proteinExistence type="inferred from homology"/>
<dbReference type="AlphaFoldDB" id="A0A1N5UGD6"/>
<evidence type="ECO:0000256" key="6">
    <source>
        <dbReference type="SAM" id="MobiDB-lite"/>
    </source>
</evidence>
<dbReference type="Gene3D" id="1.10.3720.10">
    <property type="entry name" value="MetI-like"/>
    <property type="match status" value="1"/>
</dbReference>
<evidence type="ECO:0000256" key="3">
    <source>
        <dbReference type="ARBA" id="ARBA00022989"/>
    </source>
</evidence>
<comment type="subcellular location">
    <subcellularLocation>
        <location evidence="5">Cell membrane</location>
        <topology evidence="5">Multi-pass membrane protein</topology>
    </subcellularLocation>
    <subcellularLocation>
        <location evidence="1">Membrane</location>
        <topology evidence="1">Multi-pass membrane protein</topology>
    </subcellularLocation>
</comment>